<dbReference type="SUPFAM" id="SSF52091">
    <property type="entry name" value="SpoIIaa-like"/>
    <property type="match status" value="1"/>
</dbReference>
<dbReference type="Gene3D" id="3.30.750.24">
    <property type="entry name" value="STAS domain"/>
    <property type="match status" value="1"/>
</dbReference>
<dbReference type="RefSeq" id="WP_188124872.1">
    <property type="nucleotide sequence ID" value="NZ_BOMP01000099.1"/>
</dbReference>
<dbReference type="PROSITE" id="PS50801">
    <property type="entry name" value="STAS"/>
    <property type="match status" value="1"/>
</dbReference>
<evidence type="ECO:0000259" key="1">
    <source>
        <dbReference type="PROSITE" id="PS50801"/>
    </source>
</evidence>
<sequence length="110" mass="11726">MSTPTFEVSTEPDGTVVIRPQGEIAAAHATQLRQVLVHTVRKVRPPRLVLDLTAVSRVDALNVGAVSAACALGEDHHVAVYVHNPSRHIAARLFAAGVPAQQLRQARTPA</sequence>
<accession>A0ABQ4APR0</accession>
<feature type="domain" description="STAS" evidence="1">
    <location>
        <begin position="5"/>
        <end position="66"/>
    </location>
</feature>
<dbReference type="Proteomes" id="UP000631312">
    <property type="component" value="Unassembled WGS sequence"/>
</dbReference>
<reference evidence="2 3" key="1">
    <citation type="submission" date="2021-01" db="EMBL/GenBank/DDBJ databases">
        <title>Whole genome shotgun sequence of Actinoplanes lobatus NBRC 12513.</title>
        <authorList>
            <person name="Komaki H."/>
            <person name="Tamura T."/>
        </authorList>
    </citation>
    <scope>NUCLEOTIDE SEQUENCE [LARGE SCALE GENOMIC DNA]</scope>
    <source>
        <strain evidence="2 3">NBRC 12513</strain>
    </source>
</reference>
<organism evidence="2 3">
    <name type="scientific">Actinoplanes lobatus</name>
    <dbReference type="NCBI Taxonomy" id="113568"/>
    <lineage>
        <taxon>Bacteria</taxon>
        <taxon>Bacillati</taxon>
        <taxon>Actinomycetota</taxon>
        <taxon>Actinomycetes</taxon>
        <taxon>Micromonosporales</taxon>
        <taxon>Micromonosporaceae</taxon>
        <taxon>Actinoplanes</taxon>
    </lineage>
</organism>
<keyword evidence="3" id="KW-1185">Reference proteome</keyword>
<dbReference type="Pfam" id="PF01740">
    <property type="entry name" value="STAS"/>
    <property type="match status" value="1"/>
</dbReference>
<comment type="caution">
    <text evidence="2">The sequence shown here is derived from an EMBL/GenBank/DDBJ whole genome shotgun (WGS) entry which is preliminary data.</text>
</comment>
<gene>
    <name evidence="2" type="ORF">Alo02nite_59000</name>
</gene>
<protein>
    <recommendedName>
        <fullName evidence="1">STAS domain-containing protein</fullName>
    </recommendedName>
</protein>
<dbReference type="InterPro" id="IPR002645">
    <property type="entry name" value="STAS_dom"/>
</dbReference>
<name>A0ABQ4APR0_9ACTN</name>
<dbReference type="EMBL" id="BOMP01000099">
    <property type="protein sequence ID" value="GIE43002.1"/>
    <property type="molecule type" value="Genomic_DNA"/>
</dbReference>
<evidence type="ECO:0000313" key="2">
    <source>
        <dbReference type="EMBL" id="GIE43002.1"/>
    </source>
</evidence>
<dbReference type="CDD" id="cd07043">
    <property type="entry name" value="STAS_anti-anti-sigma_factors"/>
    <property type="match status" value="1"/>
</dbReference>
<proteinExistence type="predicted"/>
<evidence type="ECO:0000313" key="3">
    <source>
        <dbReference type="Proteomes" id="UP000631312"/>
    </source>
</evidence>
<dbReference type="InterPro" id="IPR036513">
    <property type="entry name" value="STAS_dom_sf"/>
</dbReference>